<dbReference type="Proteomes" id="UP001303285">
    <property type="component" value="Unassembled WGS sequence"/>
</dbReference>
<dbReference type="EMBL" id="JAYGHK010000046">
    <property type="protein sequence ID" value="MEA5609243.1"/>
    <property type="molecule type" value="Genomic_DNA"/>
</dbReference>
<keyword evidence="1" id="KW-1133">Transmembrane helix</keyword>
<comment type="caution">
    <text evidence="2">The sequence shown here is derived from an EMBL/GenBank/DDBJ whole genome shotgun (WGS) entry which is preliminary data.</text>
</comment>
<proteinExistence type="predicted"/>
<dbReference type="GeneID" id="78019452"/>
<feature type="transmembrane region" description="Helical" evidence="1">
    <location>
        <begin position="20"/>
        <end position="41"/>
    </location>
</feature>
<dbReference type="RefSeq" id="WP_006195732.1">
    <property type="nucleotide sequence ID" value="NZ_JAYGHK010000046.1"/>
</dbReference>
<reference evidence="2 3" key="1">
    <citation type="submission" date="2023-12" db="EMBL/GenBank/DDBJ databases">
        <title>Baltic Sea Cyanobacteria.</title>
        <authorList>
            <person name="Delbaje E."/>
            <person name="Fewer D.P."/>
            <person name="Shishido T.K."/>
        </authorList>
    </citation>
    <scope>NUCLEOTIDE SEQUENCE [LARGE SCALE GENOMIC DNA]</scope>
    <source>
        <strain evidence="2 3">UHCC 0060</strain>
    </source>
</reference>
<keyword evidence="3" id="KW-1185">Reference proteome</keyword>
<name>A0ABU5UTN7_NODSP</name>
<sequence length="61" mass="7299">MPYRIWQMYEGLTLLGSGSQLWWIQNLLILEILLWSGNYVLNVSQLPRLFRWKLTENSDIS</sequence>
<gene>
    <name evidence="2" type="ORF">VB695_14425</name>
</gene>
<accession>A0ABU5UTN7</accession>
<keyword evidence="1" id="KW-0472">Membrane</keyword>
<evidence type="ECO:0000256" key="1">
    <source>
        <dbReference type="SAM" id="Phobius"/>
    </source>
</evidence>
<evidence type="ECO:0000313" key="3">
    <source>
        <dbReference type="Proteomes" id="UP001303285"/>
    </source>
</evidence>
<evidence type="ECO:0000313" key="2">
    <source>
        <dbReference type="EMBL" id="MEA5609243.1"/>
    </source>
</evidence>
<keyword evidence="1" id="KW-0812">Transmembrane</keyword>
<organism evidence="2 3">
    <name type="scientific">Nodularia spumigena UHCC 0060</name>
    <dbReference type="NCBI Taxonomy" id="3110300"/>
    <lineage>
        <taxon>Bacteria</taxon>
        <taxon>Bacillati</taxon>
        <taxon>Cyanobacteriota</taxon>
        <taxon>Cyanophyceae</taxon>
        <taxon>Nostocales</taxon>
        <taxon>Nodulariaceae</taxon>
        <taxon>Nodularia</taxon>
    </lineage>
</organism>
<protein>
    <submittedName>
        <fullName evidence="2">Uncharacterized protein</fullName>
    </submittedName>
</protein>